<proteinExistence type="predicted"/>
<dbReference type="AlphaFoldDB" id="A0A6L9Y366"/>
<keyword evidence="2" id="KW-1185">Reference proteome</keyword>
<organism evidence="1 2">
    <name type="scientific">Pelistega ratti</name>
    <dbReference type="NCBI Taxonomy" id="2652177"/>
    <lineage>
        <taxon>Bacteria</taxon>
        <taxon>Pseudomonadati</taxon>
        <taxon>Pseudomonadota</taxon>
        <taxon>Betaproteobacteria</taxon>
        <taxon>Burkholderiales</taxon>
        <taxon>Alcaligenaceae</taxon>
        <taxon>Pelistega</taxon>
    </lineage>
</organism>
<reference evidence="1 2" key="1">
    <citation type="submission" date="2020-02" db="EMBL/GenBank/DDBJ databases">
        <title>Pelistega sp. NLN82 were isolated from wild rodents of the Hainan Island.</title>
        <authorList>
            <person name="Niu N."/>
            <person name="Zhou J."/>
        </authorList>
    </citation>
    <scope>NUCLEOTIDE SEQUENCE [LARGE SCALE GENOMIC DNA]</scope>
    <source>
        <strain evidence="1 2">NLN82</strain>
    </source>
</reference>
<evidence type="ECO:0000313" key="2">
    <source>
        <dbReference type="Proteomes" id="UP000477651"/>
    </source>
</evidence>
<name>A0A6L9Y366_9BURK</name>
<comment type="caution">
    <text evidence="1">The sequence shown here is derived from an EMBL/GenBank/DDBJ whole genome shotgun (WGS) entry which is preliminary data.</text>
</comment>
<gene>
    <name evidence="1" type="ORF">F9B74_00110</name>
</gene>
<dbReference type="RefSeq" id="WP_163763544.1">
    <property type="nucleotide sequence ID" value="NZ_JAAGYR010000001.1"/>
</dbReference>
<accession>A0A6L9Y366</accession>
<evidence type="ECO:0000313" key="1">
    <source>
        <dbReference type="EMBL" id="NEN74733.1"/>
    </source>
</evidence>
<dbReference type="EMBL" id="JAAGYR010000001">
    <property type="protein sequence ID" value="NEN74733.1"/>
    <property type="molecule type" value="Genomic_DNA"/>
</dbReference>
<sequence length="172" mass="19896">MNSLELYLIFESEGIRKLNSSRLSHAIKSTQTRIHQQIIQTALKKDIYAIIANEKAILSIDLERNANSHAMKSSLKNALYEFTILEKHLKLVENPLNYKGIDEAYCLPKNRRLGLPYDEARQAFASHITRLRNMDKVRSSDQDKQIIKARHCAIKTALEVYKEKQYMAIAHQ</sequence>
<protein>
    <submittedName>
        <fullName evidence="1">Uncharacterized protein</fullName>
    </submittedName>
</protein>
<dbReference type="Proteomes" id="UP000477651">
    <property type="component" value="Unassembled WGS sequence"/>
</dbReference>